<gene>
    <name evidence="1" type="ORF">TPAB3V08_LOCUS7181</name>
</gene>
<proteinExistence type="predicted"/>
<evidence type="ECO:0000313" key="2">
    <source>
        <dbReference type="Proteomes" id="UP001153148"/>
    </source>
</evidence>
<dbReference type="EMBL" id="CAJPIN010011741">
    <property type="protein sequence ID" value="CAG2060223.1"/>
    <property type="molecule type" value="Genomic_DNA"/>
</dbReference>
<dbReference type="Proteomes" id="UP001153148">
    <property type="component" value="Unassembled WGS sequence"/>
</dbReference>
<reference evidence="1" key="1">
    <citation type="submission" date="2021-03" db="EMBL/GenBank/DDBJ databases">
        <authorList>
            <person name="Tran Van P."/>
        </authorList>
    </citation>
    <scope>NUCLEOTIDE SEQUENCE</scope>
</reference>
<comment type="caution">
    <text evidence="1">The sequence shown here is derived from an EMBL/GenBank/DDBJ whole genome shotgun (WGS) entry which is preliminary data.</text>
</comment>
<keyword evidence="2" id="KW-1185">Reference proteome</keyword>
<accession>A0ABN7NWS9</accession>
<organism evidence="1 2">
    <name type="scientific">Timema podura</name>
    <name type="common">Walking stick</name>
    <dbReference type="NCBI Taxonomy" id="61482"/>
    <lineage>
        <taxon>Eukaryota</taxon>
        <taxon>Metazoa</taxon>
        <taxon>Ecdysozoa</taxon>
        <taxon>Arthropoda</taxon>
        <taxon>Hexapoda</taxon>
        <taxon>Insecta</taxon>
        <taxon>Pterygota</taxon>
        <taxon>Neoptera</taxon>
        <taxon>Polyneoptera</taxon>
        <taxon>Phasmatodea</taxon>
        <taxon>Timematodea</taxon>
        <taxon>Timematoidea</taxon>
        <taxon>Timematidae</taxon>
        <taxon>Timema</taxon>
    </lineage>
</organism>
<protein>
    <submittedName>
        <fullName evidence="1">Uncharacterized protein</fullName>
    </submittedName>
</protein>
<name>A0ABN7NWS9_TIMPD</name>
<sequence length="105" mass="11821">MEVRFMMVLLKCGGQFSLLGLLKHVEHKLKSPEAVNTLIPDARIKLLSGIQLFKTLLPFLVLAGKTRRSDEFAGERTVPPCCLRFCCQLLEQRISIKQAKPITVV</sequence>
<evidence type="ECO:0000313" key="1">
    <source>
        <dbReference type="EMBL" id="CAG2060223.1"/>
    </source>
</evidence>